<evidence type="ECO:0000313" key="7">
    <source>
        <dbReference type="EMBL" id="EPS25563.1"/>
    </source>
</evidence>
<protein>
    <recommendedName>
        <fullName evidence="9">Auxin efflux carrier</fullName>
    </recommendedName>
</protein>
<evidence type="ECO:0000256" key="4">
    <source>
        <dbReference type="ARBA" id="ARBA00023136"/>
    </source>
</evidence>
<evidence type="ECO:0008006" key="9">
    <source>
        <dbReference type="Google" id="ProtNLM"/>
    </source>
</evidence>
<keyword evidence="4 6" id="KW-0472">Membrane</keyword>
<feature type="compositionally biased region" description="Polar residues" evidence="5">
    <location>
        <begin position="291"/>
        <end position="300"/>
    </location>
</feature>
<accession>S8AII4</accession>
<feature type="transmembrane region" description="Helical" evidence="6">
    <location>
        <begin position="417"/>
        <end position="437"/>
    </location>
</feature>
<dbReference type="AlphaFoldDB" id="S8AII4"/>
<dbReference type="EMBL" id="KB644408">
    <property type="protein sequence ID" value="EPS25563.1"/>
    <property type="molecule type" value="Genomic_DNA"/>
</dbReference>
<dbReference type="PANTHER" id="PTHR31794">
    <property type="entry name" value="AUXIN EFFLUX TRANSPORTER FAMILY PROTEIN (EUROFUNG)"/>
    <property type="match status" value="1"/>
</dbReference>
<dbReference type="Pfam" id="PF03547">
    <property type="entry name" value="Mem_trans"/>
    <property type="match status" value="1"/>
</dbReference>
<feature type="transmembrane region" description="Helical" evidence="6">
    <location>
        <begin position="566"/>
        <end position="585"/>
    </location>
</feature>
<dbReference type="HOGENOM" id="CLU_026460_1_0_1"/>
<evidence type="ECO:0000256" key="1">
    <source>
        <dbReference type="ARBA" id="ARBA00004141"/>
    </source>
</evidence>
<dbReference type="Proteomes" id="UP000019376">
    <property type="component" value="Unassembled WGS sequence"/>
</dbReference>
<feature type="transmembrane region" description="Helical" evidence="6">
    <location>
        <begin position="527"/>
        <end position="545"/>
    </location>
</feature>
<dbReference type="PhylomeDB" id="S8AII4"/>
<evidence type="ECO:0000256" key="6">
    <source>
        <dbReference type="SAM" id="Phobius"/>
    </source>
</evidence>
<keyword evidence="8" id="KW-1185">Reference proteome</keyword>
<feature type="region of interest" description="Disordered" evidence="5">
    <location>
        <begin position="227"/>
        <end position="326"/>
    </location>
</feature>
<dbReference type="InterPro" id="IPR004776">
    <property type="entry name" value="Mem_transp_PIN-like"/>
</dbReference>
<dbReference type="GO" id="GO:0005783">
    <property type="term" value="C:endoplasmic reticulum"/>
    <property type="evidence" value="ECO:0007669"/>
    <property type="project" value="TreeGrafter"/>
</dbReference>
<dbReference type="PANTHER" id="PTHR31794:SF2">
    <property type="entry name" value="AUXIN EFFLUX TRANSPORTER FAMILY PROTEIN (EUROFUNG)"/>
    <property type="match status" value="1"/>
</dbReference>
<proteinExistence type="predicted"/>
<keyword evidence="3 6" id="KW-1133">Transmembrane helix</keyword>
<feature type="transmembrane region" description="Helical" evidence="6">
    <location>
        <begin position="44"/>
        <end position="69"/>
    </location>
</feature>
<evidence type="ECO:0000313" key="8">
    <source>
        <dbReference type="Proteomes" id="UP000019376"/>
    </source>
</evidence>
<name>S8AII4_PENO1</name>
<dbReference type="STRING" id="933388.S8AII4"/>
<feature type="transmembrane region" description="Helical" evidence="6">
    <location>
        <begin position="112"/>
        <end position="133"/>
    </location>
</feature>
<keyword evidence="2 6" id="KW-0812">Transmembrane</keyword>
<dbReference type="eggNOG" id="KOG2722">
    <property type="taxonomic scope" value="Eukaryota"/>
</dbReference>
<feature type="transmembrane region" description="Helical" evidence="6">
    <location>
        <begin position="145"/>
        <end position="166"/>
    </location>
</feature>
<gene>
    <name evidence="7" type="ORF">PDE_00497</name>
</gene>
<sequence>MAIFNRPRSVQSNALLSQNPMAAAMTATSSSTFTVSDHSQHPPFFHLVLLVFEAVLEVICVSLPGYFAARQGMFDAEAQKLVANLNVTLFTPCLIFIKLGSQLTAETLADLAIIPVIFIVQTAVSYLCAFVMARCFRFEKRQSNFVAAMAVFGNSNSLPISLVMSLSQTLSGLHWDRIPNDNDEEVAARGILYLLIFQQLGQLVRWSWGYHILLAPKERYLEDVEREETGHTRIEQGRERYSDNPDQTDPDEPLVRTRSSGELHPSSRGSDHFAYSGDITPVSTRAHPHSKGSSIHSGCSANRHEDGEDEDWEATQPVLGPPPRGPFLPRRNTGAGMLSFPDVESTARECDVEDTTFVQRCKSYAHRSGQRMRRGWDKKTNVVYRRLPTPVQKGLSTLTRGVTRFLHGLWDFMNPPLWAMLISIIVASVPSLQSLFFDEGFVRNSVTRAVDQNAKVAVPLILVVLGANLARNTLSEEHLADMEHPSAERKLIIASLVARMLLPTLIMAPLLALTAKFVPVSILDDPIFIVVCFLLTGAPSALQLAQICQINNVYVGAMSKLLFQSYVVWILPSTLILVMCALEVLEWAT</sequence>
<comment type="subcellular location">
    <subcellularLocation>
        <location evidence="1">Membrane</location>
        <topology evidence="1">Multi-pass membrane protein</topology>
    </subcellularLocation>
</comment>
<evidence type="ECO:0000256" key="3">
    <source>
        <dbReference type="ARBA" id="ARBA00022989"/>
    </source>
</evidence>
<dbReference type="GO" id="GO:0016020">
    <property type="term" value="C:membrane"/>
    <property type="evidence" value="ECO:0007669"/>
    <property type="project" value="UniProtKB-SubCell"/>
</dbReference>
<feature type="transmembrane region" description="Helical" evidence="6">
    <location>
        <begin position="491"/>
        <end position="515"/>
    </location>
</feature>
<dbReference type="GO" id="GO:0055085">
    <property type="term" value="P:transmembrane transport"/>
    <property type="evidence" value="ECO:0007669"/>
    <property type="project" value="InterPro"/>
</dbReference>
<feature type="compositionally biased region" description="Basic and acidic residues" evidence="5">
    <location>
        <begin position="227"/>
        <end position="243"/>
    </location>
</feature>
<dbReference type="OrthoDB" id="2499604at2759"/>
<feature type="transmembrane region" description="Helical" evidence="6">
    <location>
        <begin position="81"/>
        <end position="100"/>
    </location>
</feature>
<organism evidence="7 8">
    <name type="scientific">Penicillium oxalicum (strain 114-2 / CGMCC 5302)</name>
    <name type="common">Penicillium decumbens</name>
    <dbReference type="NCBI Taxonomy" id="933388"/>
    <lineage>
        <taxon>Eukaryota</taxon>
        <taxon>Fungi</taxon>
        <taxon>Dikarya</taxon>
        <taxon>Ascomycota</taxon>
        <taxon>Pezizomycotina</taxon>
        <taxon>Eurotiomycetes</taxon>
        <taxon>Eurotiomycetidae</taxon>
        <taxon>Eurotiales</taxon>
        <taxon>Aspergillaceae</taxon>
        <taxon>Penicillium</taxon>
    </lineage>
</organism>
<evidence type="ECO:0000256" key="5">
    <source>
        <dbReference type="SAM" id="MobiDB-lite"/>
    </source>
</evidence>
<evidence type="ECO:0000256" key="2">
    <source>
        <dbReference type="ARBA" id="ARBA00022692"/>
    </source>
</evidence>
<reference evidence="7 8" key="1">
    <citation type="journal article" date="2013" name="PLoS ONE">
        <title>Genomic and secretomic analyses reveal unique features of the lignocellulolytic enzyme system of Penicillium decumbens.</title>
        <authorList>
            <person name="Liu G."/>
            <person name="Zhang L."/>
            <person name="Wei X."/>
            <person name="Zou G."/>
            <person name="Qin Y."/>
            <person name="Ma L."/>
            <person name="Li J."/>
            <person name="Zheng H."/>
            <person name="Wang S."/>
            <person name="Wang C."/>
            <person name="Xun L."/>
            <person name="Zhao G.-P."/>
            <person name="Zhou Z."/>
            <person name="Qu Y."/>
        </authorList>
    </citation>
    <scope>NUCLEOTIDE SEQUENCE [LARGE SCALE GENOMIC DNA]</scope>
    <source>
        <strain evidence="8">114-2 / CGMCC 5302</strain>
    </source>
</reference>